<reference evidence="2" key="1">
    <citation type="submission" date="2021-03" db="EMBL/GenBank/DDBJ databases">
        <title>Draft genome sequence of rust myrtle Austropuccinia psidii MF-1, a brazilian biotype.</title>
        <authorList>
            <person name="Quecine M.C."/>
            <person name="Pachon D.M.R."/>
            <person name="Bonatelli M.L."/>
            <person name="Correr F.H."/>
            <person name="Franceschini L.M."/>
            <person name="Leite T.F."/>
            <person name="Margarido G.R.A."/>
            <person name="Almeida C.A."/>
            <person name="Ferrarezi J.A."/>
            <person name="Labate C.A."/>
        </authorList>
    </citation>
    <scope>NUCLEOTIDE SEQUENCE</scope>
    <source>
        <strain evidence="2">MF-1</strain>
    </source>
</reference>
<dbReference type="Proteomes" id="UP000765509">
    <property type="component" value="Unassembled WGS sequence"/>
</dbReference>
<feature type="compositionally biased region" description="Basic and acidic residues" evidence="1">
    <location>
        <begin position="20"/>
        <end position="34"/>
    </location>
</feature>
<accession>A0A9Q3L3T2</accession>
<feature type="compositionally biased region" description="Polar residues" evidence="1">
    <location>
        <begin position="9"/>
        <end position="19"/>
    </location>
</feature>
<dbReference type="AlphaFoldDB" id="A0A9Q3L3T2"/>
<keyword evidence="3" id="KW-1185">Reference proteome</keyword>
<comment type="caution">
    <text evidence="2">The sequence shown here is derived from an EMBL/GenBank/DDBJ whole genome shotgun (WGS) entry which is preliminary data.</text>
</comment>
<feature type="region of interest" description="Disordered" evidence="1">
    <location>
        <begin position="1"/>
        <end position="44"/>
    </location>
</feature>
<proteinExistence type="predicted"/>
<dbReference type="OrthoDB" id="43547at2759"/>
<evidence type="ECO:0000313" key="3">
    <source>
        <dbReference type="Proteomes" id="UP000765509"/>
    </source>
</evidence>
<sequence length="90" mass="9935">MPSTREEASSNPSSSFQKGNRNDYGRSQSVKEEQGSVNESQTNELCHFKADNTVLPLNRADNPTRSLSGHLQSQQEGIQQCIVAQIEPDT</sequence>
<protein>
    <submittedName>
        <fullName evidence="2">Uncharacterized protein</fullName>
    </submittedName>
</protein>
<dbReference type="EMBL" id="AVOT02146504">
    <property type="protein sequence ID" value="MBW0592077.1"/>
    <property type="molecule type" value="Genomic_DNA"/>
</dbReference>
<name>A0A9Q3L3T2_9BASI</name>
<organism evidence="2 3">
    <name type="scientific">Austropuccinia psidii MF-1</name>
    <dbReference type="NCBI Taxonomy" id="1389203"/>
    <lineage>
        <taxon>Eukaryota</taxon>
        <taxon>Fungi</taxon>
        <taxon>Dikarya</taxon>
        <taxon>Basidiomycota</taxon>
        <taxon>Pucciniomycotina</taxon>
        <taxon>Pucciniomycetes</taxon>
        <taxon>Pucciniales</taxon>
        <taxon>Sphaerophragmiaceae</taxon>
        <taxon>Austropuccinia</taxon>
    </lineage>
</organism>
<gene>
    <name evidence="2" type="ORF">O181_131792</name>
</gene>
<feature type="compositionally biased region" description="Polar residues" evidence="1">
    <location>
        <begin position="35"/>
        <end position="44"/>
    </location>
</feature>
<evidence type="ECO:0000313" key="2">
    <source>
        <dbReference type="EMBL" id="MBW0592077.1"/>
    </source>
</evidence>
<evidence type="ECO:0000256" key="1">
    <source>
        <dbReference type="SAM" id="MobiDB-lite"/>
    </source>
</evidence>